<reference evidence="1 2" key="1">
    <citation type="journal article" date="2018" name="Front. Plant Sci.">
        <title>Red Clover (Trifolium pratense) and Zigzag Clover (T. medium) - A Picture of Genomic Similarities and Differences.</title>
        <authorList>
            <person name="Dluhosova J."/>
            <person name="Istvanek J."/>
            <person name="Nedelnik J."/>
            <person name="Repkova J."/>
        </authorList>
    </citation>
    <scope>NUCLEOTIDE SEQUENCE [LARGE SCALE GENOMIC DNA]</scope>
    <source>
        <strain evidence="2">cv. 10/8</strain>
        <tissue evidence="1">Leaf</tissue>
    </source>
</reference>
<sequence>MCHFGISLAIHRAAQSTQISPSSPSSCH</sequence>
<proteinExistence type="predicted"/>
<evidence type="ECO:0000313" key="2">
    <source>
        <dbReference type="Proteomes" id="UP000265520"/>
    </source>
</evidence>
<keyword evidence="2" id="KW-1185">Reference proteome</keyword>
<protein>
    <submittedName>
        <fullName evidence="1">Uncharacterized protein</fullName>
    </submittedName>
</protein>
<organism evidence="1 2">
    <name type="scientific">Trifolium medium</name>
    <dbReference type="NCBI Taxonomy" id="97028"/>
    <lineage>
        <taxon>Eukaryota</taxon>
        <taxon>Viridiplantae</taxon>
        <taxon>Streptophyta</taxon>
        <taxon>Embryophyta</taxon>
        <taxon>Tracheophyta</taxon>
        <taxon>Spermatophyta</taxon>
        <taxon>Magnoliopsida</taxon>
        <taxon>eudicotyledons</taxon>
        <taxon>Gunneridae</taxon>
        <taxon>Pentapetalae</taxon>
        <taxon>rosids</taxon>
        <taxon>fabids</taxon>
        <taxon>Fabales</taxon>
        <taxon>Fabaceae</taxon>
        <taxon>Papilionoideae</taxon>
        <taxon>50 kb inversion clade</taxon>
        <taxon>NPAAA clade</taxon>
        <taxon>Hologalegina</taxon>
        <taxon>IRL clade</taxon>
        <taxon>Trifolieae</taxon>
        <taxon>Trifolium</taxon>
    </lineage>
</organism>
<comment type="caution">
    <text evidence="1">The sequence shown here is derived from an EMBL/GenBank/DDBJ whole genome shotgun (WGS) entry which is preliminary data.</text>
</comment>
<dbReference type="AlphaFoldDB" id="A0A392TUV9"/>
<dbReference type="Proteomes" id="UP000265520">
    <property type="component" value="Unassembled WGS sequence"/>
</dbReference>
<dbReference type="EMBL" id="LXQA010648717">
    <property type="protein sequence ID" value="MCI64070.1"/>
    <property type="molecule type" value="Genomic_DNA"/>
</dbReference>
<evidence type="ECO:0000313" key="1">
    <source>
        <dbReference type="EMBL" id="MCI64070.1"/>
    </source>
</evidence>
<name>A0A392TUV9_9FABA</name>
<feature type="non-terminal residue" evidence="1">
    <location>
        <position position="28"/>
    </location>
</feature>
<accession>A0A392TUV9</accession>